<proteinExistence type="predicted"/>
<dbReference type="PROSITE" id="PS00039">
    <property type="entry name" value="DEAD_ATP_HELICASE"/>
    <property type="match status" value="1"/>
</dbReference>
<dbReference type="EMBL" id="VLTN01000059">
    <property type="protein sequence ID" value="KAA0147916.1"/>
    <property type="molecule type" value="Genomic_DNA"/>
</dbReference>
<organism evidence="1 2">
    <name type="scientific">Cafeteria roenbergensis</name>
    <name type="common">Marine flagellate</name>
    <dbReference type="NCBI Taxonomy" id="33653"/>
    <lineage>
        <taxon>Eukaryota</taxon>
        <taxon>Sar</taxon>
        <taxon>Stramenopiles</taxon>
        <taxon>Bigyra</taxon>
        <taxon>Opalozoa</taxon>
        <taxon>Bicosoecida</taxon>
        <taxon>Cafeteriaceae</taxon>
        <taxon>Cafeteria</taxon>
    </lineage>
</organism>
<dbReference type="AlphaFoldDB" id="A0A5A8C4F1"/>
<dbReference type="Proteomes" id="UP000323011">
    <property type="component" value="Unassembled WGS sequence"/>
</dbReference>
<keyword evidence="2" id="KW-1185">Reference proteome</keyword>
<dbReference type="InterPro" id="IPR000629">
    <property type="entry name" value="RNA-helicase_DEAD-box_CS"/>
</dbReference>
<name>A0A5A8C4F1_CAFRO</name>
<gene>
    <name evidence="1" type="ORF">FNF29_07005</name>
</gene>
<protein>
    <submittedName>
        <fullName evidence="1">Uncharacterized protein</fullName>
    </submittedName>
</protein>
<evidence type="ECO:0000313" key="2">
    <source>
        <dbReference type="Proteomes" id="UP000323011"/>
    </source>
</evidence>
<reference evidence="1 2" key="1">
    <citation type="submission" date="2019-07" db="EMBL/GenBank/DDBJ databases">
        <title>Genomes of Cafeteria roenbergensis.</title>
        <authorList>
            <person name="Fischer M.G."/>
            <person name="Hackl T."/>
            <person name="Roman M."/>
        </authorList>
    </citation>
    <scope>NUCLEOTIDE SEQUENCE [LARGE SCALE GENOMIC DNA]</scope>
    <source>
        <strain evidence="1 2">BVI</strain>
    </source>
</reference>
<evidence type="ECO:0000313" key="1">
    <source>
        <dbReference type="EMBL" id="KAA0147916.1"/>
    </source>
</evidence>
<accession>A0A5A8C4F1</accession>
<comment type="caution">
    <text evidence="1">The sequence shown here is derived from an EMBL/GenBank/DDBJ whole genome shotgun (WGS) entry which is preliminary data.</text>
</comment>
<sequence>MAGAAGSLVLHDSTGGARPVLVRLLSSAASETDTHPFATDAEQWLADHLTQEEAGTDAIDLALGVLSLSSVSPEVARARVELVQAFFTFNTRLLAVKGLRSAGNEDIVKLLGRLGTASMELAHCTDIDAVLQHAGVTLTMPGGNAQLAKWHRLGHLQSVAGGFAEVMAKPSTIATVKENAKELLLEAEEQAATRESRRKVLDKLDEAVGFVHKDLLEATAAELPERGSRRIVPMYLHMGRAAYLYERHESAAKHGGAWLSCASPLMMLMDRAVQLAGFKPRIDVDPDARKWDGSSWWSVPSRAGKFLQEHNLSMFLVIDEADEPYKKGGQFAEELRDFIDQKWNMCYYVSGSAARMRDLLYHPRQLEGSGMYHWEDFKHCDMHSDKLAAQPALPPIQHLDEFAEAIKCIGDEFAAPKLFRAACEWRSEETARLRFAELVLQHGGVLRSLVADKKRTDTELPLFKMRSDISADAGRLAIALTFYDRLIRKWPGLKSESVVGMLASGSLGSVTDVGIDFAELVATFNERVASSHGQQHVKLAATDVESTLSSLSDAGVLTLSGSRWVPASWTSLLAILLSVEGNVELPYEQRVHLRYPTIGSTTTEPAMADAFVKRGQQSTVFVDEAGHQPSAELQASLWKSMRALGRTDSHGLPAIEQVKWPKKGEGNFADWKLDSFLGPTPDSGVDVVILTTADRERSPPVQHLVLLQVKTSAAREDKTIPNIEQVGNIVDGFTRQLKSCPGLVRGIKGRFSDDAALVVWTIIVTNRTVTPATIQTLRKETRSRRASLVEALNQGAPEPATGAASEESRMPAFHGPFVGVSSGDQLLKGLNSAIKHWARKSDMMAWGGQLE</sequence>